<name>A0AAD7TS98_9APHY</name>
<dbReference type="EMBL" id="JAPEVG010000210">
    <property type="protein sequence ID" value="KAJ8473769.1"/>
    <property type="molecule type" value="Genomic_DNA"/>
</dbReference>
<evidence type="ECO:0008006" key="3">
    <source>
        <dbReference type="Google" id="ProtNLM"/>
    </source>
</evidence>
<keyword evidence="2" id="KW-1185">Reference proteome</keyword>
<dbReference type="SUPFAM" id="SSF51735">
    <property type="entry name" value="NAD(P)-binding Rossmann-fold domains"/>
    <property type="match status" value="1"/>
</dbReference>
<evidence type="ECO:0000313" key="2">
    <source>
        <dbReference type="Proteomes" id="UP001215151"/>
    </source>
</evidence>
<dbReference type="Gene3D" id="3.40.50.720">
    <property type="entry name" value="NAD(P)-binding Rossmann-like Domain"/>
    <property type="match status" value="1"/>
</dbReference>
<evidence type="ECO:0000313" key="1">
    <source>
        <dbReference type="EMBL" id="KAJ8473769.1"/>
    </source>
</evidence>
<dbReference type="AlphaFoldDB" id="A0AAD7TS98"/>
<proteinExistence type="predicted"/>
<protein>
    <recommendedName>
        <fullName evidence="3">NAD(P)-binding domain-containing protein</fullName>
    </recommendedName>
</protein>
<organism evidence="1 2">
    <name type="scientific">Trametes cubensis</name>
    <dbReference type="NCBI Taxonomy" id="1111947"/>
    <lineage>
        <taxon>Eukaryota</taxon>
        <taxon>Fungi</taxon>
        <taxon>Dikarya</taxon>
        <taxon>Basidiomycota</taxon>
        <taxon>Agaricomycotina</taxon>
        <taxon>Agaricomycetes</taxon>
        <taxon>Polyporales</taxon>
        <taxon>Polyporaceae</taxon>
        <taxon>Trametes</taxon>
    </lineage>
</organism>
<dbReference type="InterPro" id="IPR036291">
    <property type="entry name" value="NAD(P)-bd_dom_sf"/>
</dbReference>
<dbReference type="PANTHER" id="PTHR14097:SF8">
    <property type="entry name" value="NAD(P)-BINDING DOMAIN-CONTAINING PROTEIN"/>
    <property type="match status" value="1"/>
</dbReference>
<dbReference type="PANTHER" id="PTHR14097">
    <property type="entry name" value="OXIDOREDUCTASE HTATIP2"/>
    <property type="match status" value="1"/>
</dbReference>
<accession>A0AAD7TS98</accession>
<reference evidence="1" key="1">
    <citation type="submission" date="2022-11" db="EMBL/GenBank/DDBJ databases">
        <title>Genome Sequence of Cubamyces cubensis.</title>
        <authorList>
            <person name="Buettner E."/>
        </authorList>
    </citation>
    <scope>NUCLEOTIDE SEQUENCE</scope>
    <source>
        <strain evidence="1">MPL-01</strain>
    </source>
</reference>
<sequence>MRLILTGVTGVAGLAIYRAALADATVQKITLLTRRPVPSWAKLPPNAEEKTEIIIHKDFKSYPADLSQRLAEHDGLIWALGKSAVGMSEEEYTELTYGYTMAAARALKDAGAGTPERPFRFVFISGELADPTGKSRQMWARVKGRVERELPELFQGTNMRAHIYRPGYFFPSKKYPEDRLNQRGALARALDVISTPLYQALIPSVYTPVEDLGQFAVEVAKGRWPDQELFRNADMRRLIKEVRQ</sequence>
<comment type="caution">
    <text evidence="1">The sequence shown here is derived from an EMBL/GenBank/DDBJ whole genome shotgun (WGS) entry which is preliminary data.</text>
</comment>
<gene>
    <name evidence="1" type="ORF">ONZ51_g7658</name>
</gene>
<dbReference type="Proteomes" id="UP001215151">
    <property type="component" value="Unassembled WGS sequence"/>
</dbReference>